<feature type="compositionally biased region" description="Basic residues" evidence="1">
    <location>
        <begin position="83"/>
        <end position="97"/>
    </location>
</feature>
<feature type="region of interest" description="Disordered" evidence="1">
    <location>
        <begin position="896"/>
        <end position="963"/>
    </location>
</feature>
<dbReference type="GO" id="GO:0032012">
    <property type="term" value="P:regulation of ARF protein signal transduction"/>
    <property type="evidence" value="ECO:0007669"/>
    <property type="project" value="InterPro"/>
</dbReference>
<comment type="caution">
    <text evidence="3">The sequence shown here is derived from an EMBL/GenBank/DDBJ whole genome shotgun (WGS) entry which is preliminary data.</text>
</comment>
<dbReference type="PROSITE" id="PS50190">
    <property type="entry name" value="SEC7"/>
    <property type="match status" value="1"/>
</dbReference>
<dbReference type="InterPro" id="IPR000904">
    <property type="entry name" value="Sec7_dom"/>
</dbReference>
<evidence type="ECO:0000256" key="1">
    <source>
        <dbReference type="SAM" id="MobiDB-lite"/>
    </source>
</evidence>
<dbReference type="EMBL" id="SWFS01000291">
    <property type="protein sequence ID" value="KAA8911179.1"/>
    <property type="molecule type" value="Genomic_DNA"/>
</dbReference>
<evidence type="ECO:0000313" key="3">
    <source>
        <dbReference type="EMBL" id="KAA8911179.1"/>
    </source>
</evidence>
<feature type="compositionally biased region" description="Low complexity" evidence="1">
    <location>
        <begin position="38"/>
        <end position="82"/>
    </location>
</feature>
<dbReference type="SMART" id="SM00222">
    <property type="entry name" value="Sec7"/>
    <property type="match status" value="1"/>
</dbReference>
<dbReference type="VEuPathDB" id="FungiDB:TRICI_003901"/>
<dbReference type="InterPro" id="IPR035999">
    <property type="entry name" value="Sec7_dom_sf"/>
</dbReference>
<sequence>MTKTTNTKRSTSFFRRLFGNSKENNQANSNPEADKNEAPSSGVAASASISSFKESPPQAADPSSPAIDSTNTSRPTGTNITKTKPKPKPVKISRKPVPRLQIEPSSPFMASSDLLKSPKTAPVGLGFMNGSSEIEDAISESPELESEHNNFSSSTIALSSTASESTRQNTSTPQSSAGSYKEGDGFITVTSPSPEVDAEIKEEDEGGSTEIDESDYGKVAQKLYDGVYDLLSPDEYARWLGSEGDVPEGVRKAYMDLFEWHTLSILMALRDLCNRIYMKGESQQLNRVIESFSQAWVDKNPNHGFYDANVVYTIAYALILLNTDIYAADHTVSKKMTKSAFVNNTMETIKGHMNAEKQALQAAKTLPQSVSPKASFDESSTTNNTGSNQPTHRPKRSSISFNNSGNQQQHDTTSMVNECSCKPFTKEWEFQLEMILKVFYSSVSKEALKLHIVENSSGTPSSNIYGSQHQQQPQQAAVSTAPSLRSSIMGNGGGGSILGRLNKFRGSNRNFENQSRLSTFGGLDRSGDSIRRDSLNSTFSFESNFSAFGGSRHAVGFAGLLWNSMIKEEGTDTSFGDFEKIEQELKKEVELELLGAPWTKEGLLKYRPYIDPNTGKKSKKKDWTQVFMVVQRGQLKMFSFDTGSNNKSNSGPVNGVVGAGNWMENANLVDGFHLCHTMAQELPPPKKAKGFEALWSLTLPHRGLLVFQAGTAEIAKEFVYTCNYWAGRLSKEPFEEAVSSMEFGWGVPLEQDTNEQPPNHVPQRSPRGSANRGPTPGDKLVIKEWRPTGHSLVVSDLDEDKQITSLKAYIHRAEEMLTEHNALRGRISQSFTPGSPNWTRAHSNWEKKSQYLLQQVIRYKTYVENLERGAIEKKEKLASSDENNAERKASTVTETGIYTVNNNSNNDTDSSASVVTARYEDSSGNESSNNKQTTLETNLESEERDCPNLAPNDSSYSPKWINN</sequence>
<evidence type="ECO:0000313" key="4">
    <source>
        <dbReference type="Proteomes" id="UP000761534"/>
    </source>
</evidence>
<feature type="region of interest" description="Disordered" evidence="1">
    <location>
        <begin position="461"/>
        <end position="481"/>
    </location>
</feature>
<feature type="compositionally biased region" description="Polar residues" evidence="1">
    <location>
        <begin position="922"/>
        <end position="938"/>
    </location>
</feature>
<proteinExistence type="predicted"/>
<feature type="compositionally biased region" description="Acidic residues" evidence="1">
    <location>
        <begin position="134"/>
        <end position="144"/>
    </location>
</feature>
<dbReference type="InterPro" id="IPR011993">
    <property type="entry name" value="PH-like_dom_sf"/>
</dbReference>
<feature type="domain" description="SEC7" evidence="2">
    <location>
        <begin position="173"/>
        <end position="368"/>
    </location>
</feature>
<dbReference type="PANTHER" id="PTHR10663:SF373">
    <property type="entry name" value="PH AND SEC7 DOMAIN-CONTAINING PROTEIN C11E3.11C"/>
    <property type="match status" value="1"/>
</dbReference>
<feature type="compositionally biased region" description="Low complexity" evidence="1">
    <location>
        <begin position="152"/>
        <end position="166"/>
    </location>
</feature>
<feature type="compositionally biased region" description="Polar residues" evidence="1">
    <location>
        <begin position="1"/>
        <end position="13"/>
    </location>
</feature>
<dbReference type="SUPFAM" id="SSF48425">
    <property type="entry name" value="Sec7 domain"/>
    <property type="match status" value="1"/>
</dbReference>
<organism evidence="3 4">
    <name type="scientific">Trichomonascus ciferrii</name>
    <dbReference type="NCBI Taxonomy" id="44093"/>
    <lineage>
        <taxon>Eukaryota</taxon>
        <taxon>Fungi</taxon>
        <taxon>Dikarya</taxon>
        <taxon>Ascomycota</taxon>
        <taxon>Saccharomycotina</taxon>
        <taxon>Dipodascomycetes</taxon>
        <taxon>Dipodascales</taxon>
        <taxon>Trichomonascaceae</taxon>
        <taxon>Trichomonascus</taxon>
        <taxon>Trichomonascus ciferrii complex</taxon>
    </lineage>
</organism>
<feature type="compositionally biased region" description="Low complexity" evidence="1">
    <location>
        <begin position="899"/>
        <end position="915"/>
    </location>
</feature>
<accession>A0A642V3S5</accession>
<dbReference type="GO" id="GO:0005085">
    <property type="term" value="F:guanyl-nucleotide exchange factor activity"/>
    <property type="evidence" value="ECO:0007669"/>
    <property type="project" value="InterPro"/>
</dbReference>
<feature type="compositionally biased region" description="Polar residues" evidence="1">
    <location>
        <begin position="21"/>
        <end position="31"/>
    </location>
</feature>
<dbReference type="InterPro" id="IPR041681">
    <property type="entry name" value="PH_9"/>
</dbReference>
<dbReference type="InterPro" id="IPR023394">
    <property type="entry name" value="Sec7_C_sf"/>
</dbReference>
<evidence type="ECO:0000259" key="2">
    <source>
        <dbReference type="PROSITE" id="PS50190"/>
    </source>
</evidence>
<feature type="region of interest" description="Disordered" evidence="1">
    <location>
        <begin position="134"/>
        <end position="212"/>
    </location>
</feature>
<dbReference type="OrthoDB" id="2157641at2759"/>
<feature type="compositionally biased region" description="Acidic residues" evidence="1">
    <location>
        <begin position="196"/>
        <end position="212"/>
    </location>
</feature>
<reference evidence="3" key="1">
    <citation type="journal article" date="2019" name="G3 (Bethesda)">
        <title>Genome Assemblies of Two Rare Opportunistic Yeast Pathogens: Diutina rugosa (syn. Candida rugosa) and Trichomonascus ciferrii (syn. Candida ciferrii).</title>
        <authorList>
            <person name="Mixao V."/>
            <person name="Saus E."/>
            <person name="Hansen A.P."/>
            <person name="Lass-Florl C."/>
            <person name="Gabaldon T."/>
        </authorList>
    </citation>
    <scope>NUCLEOTIDE SEQUENCE</scope>
    <source>
        <strain evidence="3">CBS 4856</strain>
    </source>
</reference>
<dbReference type="AlphaFoldDB" id="A0A642V3S5"/>
<gene>
    <name evidence="3" type="ORF">TRICI_003901</name>
</gene>
<name>A0A642V3S5_9ASCO</name>
<feature type="compositionally biased region" description="Polar residues" evidence="1">
    <location>
        <begin position="951"/>
        <end position="963"/>
    </location>
</feature>
<dbReference type="Pfam" id="PF01369">
    <property type="entry name" value="Sec7"/>
    <property type="match status" value="1"/>
</dbReference>
<feature type="region of interest" description="Disordered" evidence="1">
    <location>
        <begin position="1"/>
        <end position="117"/>
    </location>
</feature>
<dbReference type="Proteomes" id="UP000761534">
    <property type="component" value="Unassembled WGS sequence"/>
</dbReference>
<feature type="region of interest" description="Disordered" evidence="1">
    <location>
        <begin position="370"/>
        <end position="414"/>
    </location>
</feature>
<dbReference type="PANTHER" id="PTHR10663">
    <property type="entry name" value="GUANYL-NUCLEOTIDE EXCHANGE FACTOR"/>
    <property type="match status" value="1"/>
</dbReference>
<feature type="region of interest" description="Disordered" evidence="1">
    <location>
        <begin position="748"/>
        <end position="776"/>
    </location>
</feature>
<dbReference type="Pfam" id="PF15410">
    <property type="entry name" value="PH_9"/>
    <property type="match status" value="1"/>
</dbReference>
<feature type="compositionally biased region" description="Polar residues" evidence="1">
    <location>
        <begin position="167"/>
        <end position="178"/>
    </location>
</feature>
<dbReference type="Gene3D" id="2.30.29.30">
    <property type="entry name" value="Pleckstrin-homology domain (PH domain)/Phosphotyrosine-binding domain (PTB)"/>
    <property type="match status" value="1"/>
</dbReference>
<keyword evidence="4" id="KW-1185">Reference proteome</keyword>
<dbReference type="Gene3D" id="1.10.1000.11">
    <property type="entry name" value="Arf Nucleotide-binding Site Opener,domain 2"/>
    <property type="match status" value="1"/>
</dbReference>
<protein>
    <recommendedName>
        <fullName evidence="2">SEC7 domain-containing protein</fullName>
    </recommendedName>
</protein>